<evidence type="ECO:0000313" key="1">
    <source>
        <dbReference type="EMBL" id="MBX40117.1"/>
    </source>
</evidence>
<reference evidence="1" key="1">
    <citation type="submission" date="2018-02" db="EMBL/GenBank/DDBJ databases">
        <title>Rhizophora mucronata_Transcriptome.</title>
        <authorList>
            <person name="Meera S.P."/>
            <person name="Sreeshan A."/>
            <person name="Augustine A."/>
        </authorList>
    </citation>
    <scope>NUCLEOTIDE SEQUENCE</scope>
    <source>
        <tissue evidence="1">Leaf</tissue>
    </source>
</reference>
<organism evidence="1">
    <name type="scientific">Rhizophora mucronata</name>
    <name type="common">Asiatic mangrove</name>
    <dbReference type="NCBI Taxonomy" id="61149"/>
    <lineage>
        <taxon>Eukaryota</taxon>
        <taxon>Viridiplantae</taxon>
        <taxon>Streptophyta</taxon>
        <taxon>Embryophyta</taxon>
        <taxon>Tracheophyta</taxon>
        <taxon>Spermatophyta</taxon>
        <taxon>Magnoliopsida</taxon>
        <taxon>eudicotyledons</taxon>
        <taxon>Gunneridae</taxon>
        <taxon>Pentapetalae</taxon>
        <taxon>rosids</taxon>
        <taxon>fabids</taxon>
        <taxon>Malpighiales</taxon>
        <taxon>Rhizophoraceae</taxon>
        <taxon>Rhizophora</taxon>
    </lineage>
</organism>
<sequence>MGSNTRMNKMGHYRISEFLFKWENKADPANEKQHTQLKT</sequence>
<proteinExistence type="predicted"/>
<name>A0A2P2NCC8_RHIMU</name>
<dbReference type="EMBL" id="GGEC01059633">
    <property type="protein sequence ID" value="MBX40117.1"/>
    <property type="molecule type" value="Transcribed_RNA"/>
</dbReference>
<protein>
    <submittedName>
        <fullName evidence="1">Uncharacterized protein</fullName>
    </submittedName>
</protein>
<dbReference type="AlphaFoldDB" id="A0A2P2NCC8"/>
<accession>A0A2P2NCC8</accession>